<evidence type="ECO:0000313" key="3">
    <source>
        <dbReference type="RefSeq" id="XP_022632732.1"/>
    </source>
</evidence>
<evidence type="ECO:0000259" key="1">
    <source>
        <dbReference type="Pfam" id="PF26130"/>
    </source>
</evidence>
<dbReference type="GeneID" id="111240920"/>
<dbReference type="KEGG" id="vra:111240920"/>
<proteinExistence type="predicted"/>
<organism evidence="2 3">
    <name type="scientific">Vigna radiata var. radiata</name>
    <name type="common">Mung bean</name>
    <name type="synonym">Phaseolus aureus</name>
    <dbReference type="NCBI Taxonomy" id="3916"/>
    <lineage>
        <taxon>Eukaryota</taxon>
        <taxon>Viridiplantae</taxon>
        <taxon>Streptophyta</taxon>
        <taxon>Embryophyta</taxon>
        <taxon>Tracheophyta</taxon>
        <taxon>Spermatophyta</taxon>
        <taxon>Magnoliopsida</taxon>
        <taxon>eudicotyledons</taxon>
        <taxon>Gunneridae</taxon>
        <taxon>Pentapetalae</taxon>
        <taxon>rosids</taxon>
        <taxon>fabids</taxon>
        <taxon>Fabales</taxon>
        <taxon>Fabaceae</taxon>
        <taxon>Papilionoideae</taxon>
        <taxon>50 kb inversion clade</taxon>
        <taxon>NPAAA clade</taxon>
        <taxon>indigoferoid/millettioid clade</taxon>
        <taxon>Phaseoleae</taxon>
        <taxon>Vigna</taxon>
    </lineage>
</organism>
<dbReference type="OrthoDB" id="1751576at2759"/>
<gene>
    <name evidence="3" type="primary">LOC111240920</name>
</gene>
<dbReference type="Pfam" id="PF26130">
    <property type="entry name" value="PB1-like"/>
    <property type="match status" value="1"/>
</dbReference>
<feature type="domain" description="PB1-like" evidence="1">
    <location>
        <begin position="36"/>
        <end position="110"/>
    </location>
</feature>
<dbReference type="InterPro" id="IPR058594">
    <property type="entry name" value="PB1-like_dom_pln"/>
</dbReference>
<evidence type="ECO:0000313" key="2">
    <source>
        <dbReference type="Proteomes" id="UP000087766"/>
    </source>
</evidence>
<protein>
    <submittedName>
        <fullName evidence="3">Uncharacterized protein LOC111240920</fullName>
    </submittedName>
</protein>
<name>A0A3Q0ER86_VIGRR</name>
<keyword evidence="2" id="KW-1185">Reference proteome</keyword>
<dbReference type="RefSeq" id="XP_022632732.1">
    <property type="nucleotide sequence ID" value="XM_022777011.1"/>
</dbReference>
<dbReference type="AlphaFoldDB" id="A0A3Q0ER86"/>
<dbReference type="Proteomes" id="UP000087766">
    <property type="component" value="Unplaced"/>
</dbReference>
<reference evidence="3" key="1">
    <citation type="submission" date="2025-08" db="UniProtKB">
        <authorList>
            <consortium name="RefSeq"/>
        </authorList>
    </citation>
    <scope>IDENTIFICATION</scope>
    <source>
        <tissue evidence="3">Leaf</tissue>
    </source>
</reference>
<sequence>MYFFSKHCIKAVVAVVVKETGVKGNCALYQGLEMVFEVRLHHMGKFVNDKGLRYVGGEVHVIVGVDPDRWSYFEAVGIIKEFKYDVDFKLGWKGSKEMLMNNLRFLSHDKKQ</sequence>
<accession>A0A3Q0ER86</accession>